<protein>
    <submittedName>
        <fullName evidence="8">Vacuolar protein sorting-associated protein 62</fullName>
    </submittedName>
</protein>
<evidence type="ECO:0000256" key="1">
    <source>
        <dbReference type="ARBA" id="ARBA00004211"/>
    </source>
</evidence>
<reference evidence="8" key="2">
    <citation type="submission" date="2019-07" db="EMBL/GenBank/DDBJ databases">
        <authorList>
            <person name="Yang Y."/>
            <person name="Bocs S."/>
            <person name="Baudouin L."/>
        </authorList>
    </citation>
    <scope>NUCLEOTIDE SEQUENCE</scope>
    <source>
        <tissue evidence="8">Spear leaf of Hainan Tall coconut</tissue>
    </source>
</reference>
<keyword evidence="3" id="KW-0812">Transmembrane</keyword>
<keyword evidence="4" id="KW-1133">Transmembrane helix</keyword>
<keyword evidence="5" id="KW-0472">Membrane</keyword>
<proteinExistence type="predicted"/>
<dbReference type="Pfam" id="PF03908">
    <property type="entry name" value="Sec20"/>
    <property type="match status" value="1"/>
</dbReference>
<keyword evidence="2" id="KW-0813">Transport</keyword>
<keyword evidence="9" id="KW-1185">Reference proteome</keyword>
<evidence type="ECO:0000256" key="3">
    <source>
        <dbReference type="ARBA" id="ARBA00022692"/>
    </source>
</evidence>
<evidence type="ECO:0000313" key="9">
    <source>
        <dbReference type="Proteomes" id="UP000797356"/>
    </source>
</evidence>
<comment type="subcellular location">
    <subcellularLocation>
        <location evidence="1">Membrane</location>
        <topology evidence="1">Single-pass type IV membrane protein</topology>
    </subcellularLocation>
</comment>
<sequence length="615" mass="68640">MTSAAESITESLRRTCQLMVQEVERSANTLATFEESTSVLKKAEGEYKGHCSLLMRTHHLLSTMQCQDVIDGRAGLLKLQRNLFAAIKAGEGFAQGKICVGELEIVEITKFQSIWSCISSEDKSKGATFFKPVGLPDGFFSLGHYAQTNDQPLHGFVLAARESFDCNMADLPALQKPIDYMLVWSSNIWNDDNCYGCGYFWLPSPPEHYKAVGFVVTKEPQKPSLDEVRCVRADLTNECETHGLILNTESRNSEVPFRVWSTRPSDRGMWGKGVSVGTFFCSTARSSDYRPNIFCLKNVNFSLHAMPNLEQIHALIKHYGPTVFFHPKEIYLPSSVSWFFKNGATLYKRGESVGEGIDANGSNLPRGGANDGSYWIDLPDDNKNSYVKHGNLESAQLYAHVKAALGGTFTDIAMWVFCPFNGPATIKIGPVNISLDKIGQHVGDWEHFTLRISNFTGELWTIYYSQHSGGEWVDTPSLEFIQGNKAVVYSSKSGHASFPHPGNYLQGSQTLGIGVRNDATQSKLVLDSSVNYQIIAAEYLGSIVTEPPWLQYMREWGPTIIYNSRSELEKILGYLPLNLRFSVENIFDKLPMELYGEEGPTGPKEKNNWEGDERG</sequence>
<feature type="compositionally biased region" description="Basic and acidic residues" evidence="6">
    <location>
        <begin position="603"/>
        <end position="615"/>
    </location>
</feature>
<evidence type="ECO:0000256" key="2">
    <source>
        <dbReference type="ARBA" id="ARBA00022448"/>
    </source>
</evidence>
<dbReference type="EMBL" id="CM017880">
    <property type="protein sequence ID" value="KAG1361457.1"/>
    <property type="molecule type" value="Genomic_DNA"/>
</dbReference>
<feature type="domain" description="Sec20 C-terminal" evidence="7">
    <location>
        <begin position="3"/>
        <end position="72"/>
    </location>
</feature>
<organism evidence="8 9">
    <name type="scientific">Cocos nucifera</name>
    <name type="common">Coconut palm</name>
    <dbReference type="NCBI Taxonomy" id="13894"/>
    <lineage>
        <taxon>Eukaryota</taxon>
        <taxon>Viridiplantae</taxon>
        <taxon>Streptophyta</taxon>
        <taxon>Embryophyta</taxon>
        <taxon>Tracheophyta</taxon>
        <taxon>Spermatophyta</taxon>
        <taxon>Magnoliopsida</taxon>
        <taxon>Liliopsida</taxon>
        <taxon>Arecaceae</taxon>
        <taxon>Arecoideae</taxon>
        <taxon>Cocoseae</taxon>
        <taxon>Attaleinae</taxon>
        <taxon>Cocos</taxon>
    </lineage>
</organism>
<gene>
    <name evidence="8" type="ORF">COCNU_09G009200</name>
</gene>
<dbReference type="InterPro" id="IPR056173">
    <property type="entry name" value="Sec20_C"/>
</dbReference>
<dbReference type="PANTHER" id="PTHR48166">
    <property type="entry name" value="EXPRESSED PROTEIN"/>
    <property type="match status" value="1"/>
</dbReference>
<evidence type="ECO:0000256" key="4">
    <source>
        <dbReference type="ARBA" id="ARBA00022989"/>
    </source>
</evidence>
<dbReference type="OrthoDB" id="188042at2759"/>
<evidence type="ECO:0000256" key="5">
    <source>
        <dbReference type="ARBA" id="ARBA00023136"/>
    </source>
</evidence>
<feature type="region of interest" description="Disordered" evidence="6">
    <location>
        <begin position="595"/>
        <end position="615"/>
    </location>
</feature>
<name>A0A8K0N746_COCNU</name>
<dbReference type="InterPro" id="IPR009291">
    <property type="entry name" value="Vps62"/>
</dbReference>
<dbReference type="Proteomes" id="UP000797356">
    <property type="component" value="Chromosome 9"/>
</dbReference>
<evidence type="ECO:0000256" key="6">
    <source>
        <dbReference type="SAM" id="MobiDB-lite"/>
    </source>
</evidence>
<dbReference type="PANTHER" id="PTHR48166:SF4">
    <property type="entry name" value="OS03G0142900 PROTEIN"/>
    <property type="match status" value="1"/>
</dbReference>
<accession>A0A8K0N746</accession>
<reference evidence="8" key="1">
    <citation type="journal article" date="2017" name="Gigascience">
        <title>The genome draft of coconut (Cocos nucifera).</title>
        <authorList>
            <person name="Xiao Y."/>
            <person name="Xu P."/>
            <person name="Fan H."/>
            <person name="Baudouin L."/>
            <person name="Xia W."/>
            <person name="Bocs S."/>
            <person name="Xu J."/>
            <person name="Li Q."/>
            <person name="Guo A."/>
            <person name="Zhou L."/>
            <person name="Li J."/>
            <person name="Wu Y."/>
            <person name="Ma Z."/>
            <person name="Armero A."/>
            <person name="Issali A.E."/>
            <person name="Liu N."/>
            <person name="Peng M."/>
            <person name="Yang Y."/>
        </authorList>
    </citation>
    <scope>NUCLEOTIDE SEQUENCE</scope>
    <source>
        <tissue evidence="8">Spear leaf of Hainan Tall coconut</tissue>
    </source>
</reference>
<evidence type="ECO:0000313" key="8">
    <source>
        <dbReference type="EMBL" id="KAG1361457.1"/>
    </source>
</evidence>
<comment type="caution">
    <text evidence="8">The sequence shown here is derived from an EMBL/GenBank/DDBJ whole genome shotgun (WGS) entry which is preliminary data.</text>
</comment>
<evidence type="ECO:0000259" key="7">
    <source>
        <dbReference type="Pfam" id="PF03908"/>
    </source>
</evidence>
<dbReference type="Pfam" id="PF06101">
    <property type="entry name" value="Vps62"/>
    <property type="match status" value="1"/>
</dbReference>
<dbReference type="AlphaFoldDB" id="A0A8K0N746"/>
<dbReference type="GO" id="GO:0016020">
    <property type="term" value="C:membrane"/>
    <property type="evidence" value="ECO:0007669"/>
    <property type="project" value="UniProtKB-SubCell"/>
</dbReference>